<proteinExistence type="predicted"/>
<organism evidence="2 3">
    <name type="scientific">Pleomassaria siparia CBS 279.74</name>
    <dbReference type="NCBI Taxonomy" id="1314801"/>
    <lineage>
        <taxon>Eukaryota</taxon>
        <taxon>Fungi</taxon>
        <taxon>Dikarya</taxon>
        <taxon>Ascomycota</taxon>
        <taxon>Pezizomycotina</taxon>
        <taxon>Dothideomycetes</taxon>
        <taxon>Pleosporomycetidae</taxon>
        <taxon>Pleosporales</taxon>
        <taxon>Pleomassariaceae</taxon>
        <taxon>Pleomassaria</taxon>
    </lineage>
</organism>
<protein>
    <submittedName>
        <fullName evidence="2">Uncharacterized protein</fullName>
    </submittedName>
</protein>
<evidence type="ECO:0000313" key="2">
    <source>
        <dbReference type="EMBL" id="KAF2707323.1"/>
    </source>
</evidence>
<name>A0A6G1K3Y8_9PLEO</name>
<feature type="region of interest" description="Disordered" evidence="1">
    <location>
        <begin position="1"/>
        <end position="171"/>
    </location>
</feature>
<dbReference type="EMBL" id="MU005774">
    <property type="protein sequence ID" value="KAF2707323.1"/>
    <property type="molecule type" value="Genomic_DNA"/>
</dbReference>
<keyword evidence="3" id="KW-1185">Reference proteome</keyword>
<gene>
    <name evidence="2" type="ORF">K504DRAFT_458757</name>
</gene>
<feature type="compositionally biased region" description="Basic and acidic residues" evidence="1">
    <location>
        <begin position="1"/>
        <end position="12"/>
    </location>
</feature>
<reference evidence="2" key="1">
    <citation type="journal article" date="2020" name="Stud. Mycol.">
        <title>101 Dothideomycetes genomes: a test case for predicting lifestyles and emergence of pathogens.</title>
        <authorList>
            <person name="Haridas S."/>
            <person name="Albert R."/>
            <person name="Binder M."/>
            <person name="Bloem J."/>
            <person name="Labutti K."/>
            <person name="Salamov A."/>
            <person name="Andreopoulos B."/>
            <person name="Baker S."/>
            <person name="Barry K."/>
            <person name="Bills G."/>
            <person name="Bluhm B."/>
            <person name="Cannon C."/>
            <person name="Castanera R."/>
            <person name="Culley D."/>
            <person name="Daum C."/>
            <person name="Ezra D."/>
            <person name="Gonzalez J."/>
            <person name="Henrissat B."/>
            <person name="Kuo A."/>
            <person name="Liang C."/>
            <person name="Lipzen A."/>
            <person name="Lutzoni F."/>
            <person name="Magnuson J."/>
            <person name="Mondo S."/>
            <person name="Nolan M."/>
            <person name="Ohm R."/>
            <person name="Pangilinan J."/>
            <person name="Park H.-J."/>
            <person name="Ramirez L."/>
            <person name="Alfaro M."/>
            <person name="Sun H."/>
            <person name="Tritt A."/>
            <person name="Yoshinaga Y."/>
            <person name="Zwiers L.-H."/>
            <person name="Turgeon B."/>
            <person name="Goodwin S."/>
            <person name="Spatafora J."/>
            <person name="Crous P."/>
            <person name="Grigoriev I."/>
        </authorList>
    </citation>
    <scope>NUCLEOTIDE SEQUENCE</scope>
    <source>
        <strain evidence="2">CBS 279.74</strain>
    </source>
</reference>
<feature type="compositionally biased region" description="Basic residues" evidence="1">
    <location>
        <begin position="128"/>
        <end position="138"/>
    </location>
</feature>
<dbReference type="AlphaFoldDB" id="A0A6G1K3Y8"/>
<evidence type="ECO:0000256" key="1">
    <source>
        <dbReference type="SAM" id="MobiDB-lite"/>
    </source>
</evidence>
<feature type="compositionally biased region" description="Basic residues" evidence="1">
    <location>
        <begin position="27"/>
        <end position="37"/>
    </location>
</feature>
<evidence type="ECO:0000313" key="3">
    <source>
        <dbReference type="Proteomes" id="UP000799428"/>
    </source>
</evidence>
<feature type="compositionally biased region" description="Low complexity" evidence="1">
    <location>
        <begin position="64"/>
        <end position="73"/>
    </location>
</feature>
<feature type="compositionally biased region" description="Basic and acidic residues" evidence="1">
    <location>
        <begin position="86"/>
        <end position="95"/>
    </location>
</feature>
<accession>A0A6G1K3Y8</accession>
<dbReference type="OrthoDB" id="3800848at2759"/>
<feature type="compositionally biased region" description="Basic and acidic residues" evidence="1">
    <location>
        <begin position="104"/>
        <end position="127"/>
    </location>
</feature>
<sequence>MIREHAVEKEQESEPGSNTEVAEQRGRIRLKRRRKSSHSPISRPHRGFLLCDREQRDQNAVHTSSSYSSLSASPDPTPILKKTRRRSDAEPDHTLRGRARKRSSTRDDEKENRPIPEEDNEAIQHENGKRKRSKPPSRHRSESGTNGEAVVRRQRSLPNLYNEKYHNAFDV</sequence>
<dbReference type="Proteomes" id="UP000799428">
    <property type="component" value="Unassembled WGS sequence"/>
</dbReference>